<name>A0ABW9QU16_9ACTN</name>
<sequence>MPPVVSPHFVGRGAELEVIAVATDRAAAGQLTVVLVGGEAGIGKTRLVEEAVDQCRRRHHLALLVGRCVDLGVEGVPFGPVRDALRGHLRHRPGDVAGILGPEDALLHRLVVGGPSEPTADGQGARAAWKAQLLELLAGSLQRAGGAGPALLFLDDLHWADQATLDLVTYLVRTVRTAPLAVVATFRSDELHRGHRLRPLLSEWERVRSVTRLELPHFTPSEVADQLRGILGRDPTAGLAERVYDRSNGNAFLVEEIAGIAQDGEGTTLVPASLRDVLLARADRLDPLAQRVLRAASVAGRQVPDRLLAAVVGADDSELHDALRCLVDSHLLVVDQAGRGYAFRHALARDAVYQDMLPGERTALHAAYGEALEAADVMLDGSELVTALAHHWYAALDLPRALTASCAAAQAVTSVGPAEALTHLERVLQLWPRVPDAPERAGTDHVAVLEQAADAALRAGATGRARQLIRQALSELEAGADVPAVRERRAALRAEHAESAQYVGAPDDAVAELRAALELLPPRPPSALRARVLAALATALLRAGDTAAAPPVAAEAVAEARAVGAVAVEAEASLMLGGSLVYLGESEPGLEHLRHASALAVARRQPVTALRAAVNLSDCLELLGRHDEAVAVASEALPLADRVGLGRSMGAYLTGNLVESLFRLGRWAEAEEVAATATARNLEGAFAVTLLLARGEIALSAGRLEEAATQVDAAVATMPDVVEDQFRLHLLALQAGLAGARGDLLEARRLLEVALEPGGDGWAGRYTWPLIHLGLTAAVDARQRARDRRRAQDDAELAWERRVVERARTLPPVG</sequence>
<dbReference type="Gene3D" id="1.25.40.10">
    <property type="entry name" value="Tetratricopeptide repeat domain"/>
    <property type="match status" value="2"/>
</dbReference>
<keyword evidence="5" id="KW-1185">Reference proteome</keyword>
<feature type="non-terminal residue" evidence="4">
    <location>
        <position position="814"/>
    </location>
</feature>
<protein>
    <submittedName>
        <fullName evidence="4">AAA family ATPase</fullName>
    </submittedName>
</protein>
<accession>A0ABW9QU16</accession>
<reference evidence="4 5" key="1">
    <citation type="submission" date="2019-11" db="EMBL/GenBank/DDBJ databases">
        <title>Acidiferrimicrobium australis gen. nov., sp. nov., an acidophilic and obligately heterotrophic, member of the Actinobacteria that catalyses dissimilatory oxido- reduction of iron isolated from metal-rich acidic water in Chile.</title>
        <authorList>
            <person name="Gonzalez D."/>
            <person name="Huber K."/>
            <person name="Hedrich S."/>
            <person name="Rojas-Villalobos C."/>
            <person name="Quatrini R."/>
            <person name="Dinamarca M.A."/>
            <person name="Schwarz A."/>
            <person name="Canales C."/>
            <person name="Nancucheo I."/>
        </authorList>
    </citation>
    <scope>NUCLEOTIDE SEQUENCE [LARGE SCALE GENOMIC DNA]</scope>
    <source>
        <strain evidence="4 5">USS-CCA1</strain>
    </source>
</reference>
<dbReference type="EMBL" id="WJHE01000431">
    <property type="protein sequence ID" value="MST32919.1"/>
    <property type="molecule type" value="Genomic_DNA"/>
</dbReference>
<dbReference type="InterPro" id="IPR041664">
    <property type="entry name" value="AAA_16"/>
</dbReference>
<evidence type="ECO:0000256" key="2">
    <source>
        <dbReference type="ARBA" id="ARBA00022840"/>
    </source>
</evidence>
<gene>
    <name evidence="4" type="ORF">GHK86_09345</name>
</gene>
<dbReference type="SUPFAM" id="SSF48452">
    <property type="entry name" value="TPR-like"/>
    <property type="match status" value="2"/>
</dbReference>
<dbReference type="Gene3D" id="3.40.50.300">
    <property type="entry name" value="P-loop containing nucleotide triphosphate hydrolases"/>
    <property type="match status" value="1"/>
</dbReference>
<dbReference type="PANTHER" id="PTHR16305:SF35">
    <property type="entry name" value="TRANSCRIPTIONAL ACTIVATOR DOMAIN"/>
    <property type="match status" value="1"/>
</dbReference>
<evidence type="ECO:0000256" key="1">
    <source>
        <dbReference type="ARBA" id="ARBA00022741"/>
    </source>
</evidence>
<keyword evidence="2" id="KW-0067">ATP-binding</keyword>
<feature type="domain" description="Orc1-like AAA ATPase" evidence="3">
    <location>
        <begin position="9"/>
        <end position="183"/>
    </location>
</feature>
<dbReference type="SUPFAM" id="SSF52540">
    <property type="entry name" value="P-loop containing nucleoside triphosphate hydrolases"/>
    <property type="match status" value="1"/>
</dbReference>
<dbReference type="InterPro" id="IPR027417">
    <property type="entry name" value="P-loop_NTPase"/>
</dbReference>
<comment type="caution">
    <text evidence="4">The sequence shown here is derived from an EMBL/GenBank/DDBJ whole genome shotgun (WGS) entry which is preliminary data.</text>
</comment>
<keyword evidence="1" id="KW-0547">Nucleotide-binding</keyword>
<dbReference type="Pfam" id="PF13191">
    <property type="entry name" value="AAA_16"/>
    <property type="match status" value="1"/>
</dbReference>
<dbReference type="Proteomes" id="UP000437736">
    <property type="component" value="Unassembled WGS sequence"/>
</dbReference>
<evidence type="ECO:0000313" key="4">
    <source>
        <dbReference type="EMBL" id="MST32919.1"/>
    </source>
</evidence>
<proteinExistence type="predicted"/>
<dbReference type="InterPro" id="IPR011990">
    <property type="entry name" value="TPR-like_helical_dom_sf"/>
</dbReference>
<dbReference type="PANTHER" id="PTHR16305">
    <property type="entry name" value="TESTICULAR SOLUBLE ADENYLYL CYCLASE"/>
    <property type="match status" value="1"/>
</dbReference>
<evidence type="ECO:0000313" key="5">
    <source>
        <dbReference type="Proteomes" id="UP000437736"/>
    </source>
</evidence>
<evidence type="ECO:0000259" key="3">
    <source>
        <dbReference type="Pfam" id="PF13191"/>
    </source>
</evidence>
<organism evidence="4 5">
    <name type="scientific">Acidiferrimicrobium australe</name>
    <dbReference type="NCBI Taxonomy" id="2664430"/>
    <lineage>
        <taxon>Bacteria</taxon>
        <taxon>Bacillati</taxon>
        <taxon>Actinomycetota</taxon>
        <taxon>Acidimicrobiia</taxon>
        <taxon>Acidimicrobiales</taxon>
        <taxon>Acidimicrobiaceae</taxon>
        <taxon>Acidiferrimicrobium</taxon>
    </lineage>
</organism>